<dbReference type="AlphaFoldDB" id="A0A7X6DJ79"/>
<dbReference type="PANTHER" id="PTHR40265">
    <property type="entry name" value="BLL2707 PROTEIN"/>
    <property type="match status" value="1"/>
</dbReference>
<organism evidence="2 3">
    <name type="scientific">Ramlibacter lithotrophicus</name>
    <dbReference type="NCBI Taxonomy" id="2606681"/>
    <lineage>
        <taxon>Bacteria</taxon>
        <taxon>Pseudomonadati</taxon>
        <taxon>Pseudomonadota</taxon>
        <taxon>Betaproteobacteria</taxon>
        <taxon>Burkholderiales</taxon>
        <taxon>Comamonadaceae</taxon>
        <taxon>Ramlibacter</taxon>
    </lineage>
</organism>
<evidence type="ECO:0000313" key="3">
    <source>
        <dbReference type="Proteomes" id="UP000521868"/>
    </source>
</evidence>
<accession>A0A7X6DJ79</accession>
<evidence type="ECO:0000259" key="1">
    <source>
        <dbReference type="Pfam" id="PF13468"/>
    </source>
</evidence>
<dbReference type="InterPro" id="IPR025870">
    <property type="entry name" value="Glyoxalase-like_dom"/>
</dbReference>
<dbReference type="EMBL" id="VTOX01000009">
    <property type="protein sequence ID" value="NKE68165.1"/>
    <property type="molecule type" value="Genomic_DNA"/>
</dbReference>
<dbReference type="Proteomes" id="UP000521868">
    <property type="component" value="Unassembled WGS sequence"/>
</dbReference>
<keyword evidence="3" id="KW-1185">Reference proteome</keyword>
<dbReference type="SUPFAM" id="SSF54593">
    <property type="entry name" value="Glyoxalase/Bleomycin resistance protein/Dihydroxybiphenyl dioxygenase"/>
    <property type="match status" value="1"/>
</dbReference>
<sequence>MRPASVVDHLVVAAATLEQGVQWCEATFGITPAAGGSHPLMGTHNRLVRLGGQQYSRCYLEIIAIDPAAPAPATARWFDLDQPALQAAVQRQPRLVHFVARCNDAETAAVALRDRGLDPGGLVRAGRQTASGRLEWDITIRADGQRLCHGTLPALIQWRGAHPTDTMPESALELLGLTARHPRVQEVQAAHAAIGLQGVGVREGEADLVATFAAPAGRVVLHAAGA</sequence>
<evidence type="ECO:0000313" key="2">
    <source>
        <dbReference type="EMBL" id="NKE68165.1"/>
    </source>
</evidence>
<dbReference type="InterPro" id="IPR029068">
    <property type="entry name" value="Glyas_Bleomycin-R_OHBP_Dase"/>
</dbReference>
<dbReference type="PANTHER" id="PTHR40265:SF1">
    <property type="entry name" value="GLYOXALASE-LIKE DOMAIN-CONTAINING PROTEIN"/>
    <property type="match status" value="1"/>
</dbReference>
<reference evidence="2 3" key="1">
    <citation type="journal article" date="2020" name="Nature">
        <title>Bacterial chemolithoautotrophy via manganese oxidation.</title>
        <authorList>
            <person name="Yu H."/>
            <person name="Leadbetter J.R."/>
        </authorList>
    </citation>
    <scope>NUCLEOTIDE SEQUENCE [LARGE SCALE GENOMIC DNA]</scope>
    <source>
        <strain evidence="2 3">RBP-1</strain>
    </source>
</reference>
<dbReference type="RefSeq" id="WP_168109292.1">
    <property type="nucleotide sequence ID" value="NZ_VTOX01000009.1"/>
</dbReference>
<protein>
    <submittedName>
        <fullName evidence="2">VOC family protein</fullName>
    </submittedName>
</protein>
<dbReference type="Pfam" id="PF13468">
    <property type="entry name" value="Glyoxalase_3"/>
    <property type="match status" value="1"/>
</dbReference>
<gene>
    <name evidence="2" type="ORF">RAMLITH_20320</name>
</gene>
<proteinExistence type="predicted"/>
<feature type="domain" description="Glyoxalase-like" evidence="1">
    <location>
        <begin position="7"/>
        <end position="192"/>
    </location>
</feature>
<dbReference type="Gene3D" id="3.10.180.10">
    <property type="entry name" value="2,3-Dihydroxybiphenyl 1,2-Dioxygenase, domain 1"/>
    <property type="match status" value="1"/>
</dbReference>
<name>A0A7X6DJ79_9BURK</name>
<comment type="caution">
    <text evidence="2">The sequence shown here is derived from an EMBL/GenBank/DDBJ whole genome shotgun (WGS) entry which is preliminary data.</text>
</comment>